<evidence type="ECO:0000313" key="3">
    <source>
        <dbReference type="Proteomes" id="UP000586918"/>
    </source>
</evidence>
<dbReference type="EMBL" id="JAAXKZ010000198">
    <property type="protein sequence ID" value="NMH95501.1"/>
    <property type="molecule type" value="Genomic_DNA"/>
</dbReference>
<reference evidence="2 3" key="1">
    <citation type="submission" date="2020-04" db="EMBL/GenBank/DDBJ databases">
        <authorList>
            <person name="Klaysubun C."/>
            <person name="Duangmal K."/>
            <person name="Lipun K."/>
        </authorList>
    </citation>
    <scope>NUCLEOTIDE SEQUENCE [LARGE SCALE GENOMIC DNA]</scope>
    <source>
        <strain evidence="2 3">DSM 45300</strain>
    </source>
</reference>
<proteinExistence type="predicted"/>
<dbReference type="InterPro" id="IPR012334">
    <property type="entry name" value="Pectin_lyas_fold"/>
</dbReference>
<dbReference type="InterPro" id="IPR011050">
    <property type="entry name" value="Pectin_lyase_fold/virulence"/>
</dbReference>
<keyword evidence="3" id="KW-1185">Reference proteome</keyword>
<organism evidence="2 3">
    <name type="scientific">Pseudonocardia bannensis</name>
    <dbReference type="NCBI Taxonomy" id="630973"/>
    <lineage>
        <taxon>Bacteria</taxon>
        <taxon>Bacillati</taxon>
        <taxon>Actinomycetota</taxon>
        <taxon>Actinomycetes</taxon>
        <taxon>Pseudonocardiales</taxon>
        <taxon>Pseudonocardiaceae</taxon>
        <taxon>Pseudonocardia</taxon>
    </lineage>
</organism>
<dbReference type="Gene3D" id="2.160.20.10">
    <property type="entry name" value="Single-stranded right-handed beta-helix, Pectin lyase-like"/>
    <property type="match status" value="1"/>
</dbReference>
<protein>
    <submittedName>
        <fullName evidence="2">Right-handed parallel beta-helix repeat-containing protein</fullName>
    </submittedName>
</protein>
<evidence type="ECO:0000313" key="2">
    <source>
        <dbReference type="EMBL" id="NMH95501.1"/>
    </source>
</evidence>
<evidence type="ECO:0000259" key="1">
    <source>
        <dbReference type="Pfam" id="PF12708"/>
    </source>
</evidence>
<name>A0A848DT04_9PSEU</name>
<gene>
    <name evidence="2" type="ORF">HF519_28955</name>
</gene>
<dbReference type="RefSeq" id="WP_211170739.1">
    <property type="nucleotide sequence ID" value="NZ_JAAXKZ010000198.1"/>
</dbReference>
<dbReference type="InterPro" id="IPR024535">
    <property type="entry name" value="RHGA/B-epi-like_pectate_lyase"/>
</dbReference>
<comment type="caution">
    <text evidence="2">The sequence shown here is derived from an EMBL/GenBank/DDBJ whole genome shotgun (WGS) entry which is preliminary data.</text>
</comment>
<feature type="non-terminal residue" evidence="2">
    <location>
        <position position="187"/>
    </location>
</feature>
<feature type="domain" description="Rhamnogalacturonase A/B/Epimerase-like pectate lyase" evidence="1">
    <location>
        <begin position="22"/>
        <end position="83"/>
    </location>
</feature>
<dbReference type="SUPFAM" id="SSF51126">
    <property type="entry name" value="Pectin lyase-like"/>
    <property type="match status" value="1"/>
</dbReference>
<dbReference type="AlphaFoldDB" id="A0A848DT04"/>
<accession>A0A848DT04</accession>
<dbReference type="Pfam" id="PF12708">
    <property type="entry name" value="Pect-lyase_RHGA_epim"/>
    <property type="match status" value="1"/>
</dbReference>
<dbReference type="Proteomes" id="UP000586918">
    <property type="component" value="Unassembled WGS sequence"/>
</dbReference>
<sequence length="187" mass="19241">MSAPHLPPLAPAGHLVHDARGHGLVGDGVTNDQPALAALVDALGAACADDGLPRVIYCPPGVYSIRDVGTVWRSGVSLVGAGPAATRFVLANPGDRSSPTPLAYFTALQHGAGVDNHIADCTFAGFEIDGSGVDLDEYDVLAKGLGLQYVLRGRFRDLYIHATAATGFGCDFLQDTVVEGVLTVGCG</sequence>